<accession>A0A0E0GN19</accession>
<dbReference type="OMA" id="REYAINF"/>
<dbReference type="EnsemblPlants" id="ONIVA03G20180.1">
    <property type="protein sequence ID" value="ONIVA03G20180.1"/>
    <property type="gene ID" value="ONIVA03G20180"/>
</dbReference>
<reference evidence="2" key="1">
    <citation type="submission" date="2015-04" db="UniProtKB">
        <authorList>
            <consortium name="EnsemblPlants"/>
        </authorList>
    </citation>
    <scope>IDENTIFICATION</scope>
    <source>
        <strain evidence="2">SL10</strain>
    </source>
</reference>
<evidence type="ECO:0000313" key="2">
    <source>
        <dbReference type="EnsemblPlants" id="ONIVA03G20180.1"/>
    </source>
</evidence>
<reference evidence="2" key="2">
    <citation type="submission" date="2018-04" db="EMBL/GenBank/DDBJ databases">
        <title>OnivRS2 (Oryza nivara Reference Sequence Version 2).</title>
        <authorList>
            <person name="Zhang J."/>
            <person name="Kudrna D."/>
            <person name="Lee S."/>
            <person name="Talag J."/>
            <person name="Rajasekar S."/>
            <person name="Welchert J."/>
            <person name="Hsing Y.-I."/>
            <person name="Wing R.A."/>
        </authorList>
    </citation>
    <scope>NUCLEOTIDE SEQUENCE [LARGE SCALE GENOMIC DNA]</scope>
    <source>
        <strain evidence="2">SL10</strain>
    </source>
</reference>
<evidence type="ECO:0000313" key="3">
    <source>
        <dbReference type="Proteomes" id="UP000006591"/>
    </source>
</evidence>
<feature type="compositionally biased region" description="Gly residues" evidence="1">
    <location>
        <begin position="99"/>
        <end position="115"/>
    </location>
</feature>
<name>A0A0E0GN19_ORYNI</name>
<dbReference type="HOGENOM" id="CLU_1252350_0_0_1"/>
<organism evidence="2">
    <name type="scientific">Oryza nivara</name>
    <name type="common">Indian wild rice</name>
    <name type="synonym">Oryza sativa f. spontanea</name>
    <dbReference type="NCBI Taxonomy" id="4536"/>
    <lineage>
        <taxon>Eukaryota</taxon>
        <taxon>Viridiplantae</taxon>
        <taxon>Streptophyta</taxon>
        <taxon>Embryophyta</taxon>
        <taxon>Tracheophyta</taxon>
        <taxon>Spermatophyta</taxon>
        <taxon>Magnoliopsida</taxon>
        <taxon>Liliopsida</taxon>
        <taxon>Poales</taxon>
        <taxon>Poaceae</taxon>
        <taxon>BOP clade</taxon>
        <taxon>Oryzoideae</taxon>
        <taxon>Oryzeae</taxon>
        <taxon>Oryzinae</taxon>
        <taxon>Oryza</taxon>
    </lineage>
</organism>
<sequence>MDGFVLTVSAVWGRRSSAAVAKVAALVEAAAVVDEAEEAAGVATVLAMVAALAEVVVAVLAEVAALVEAAVVLAEVAAPVDKRRRSWRRWRRRRSWTRRGGGGRGRGNGAQGGGDTRGRTTEFAEVADGTVTPFARPRWEEFVRQFFTDQLVLDLKGIFLSRDQPIPPTPKPNIPKSGFAPITSHLILTTKHYFIGRREYAINFCHLAG</sequence>
<dbReference type="Proteomes" id="UP000006591">
    <property type="component" value="Chromosome 3"/>
</dbReference>
<dbReference type="AlphaFoldDB" id="A0A0E0GN19"/>
<protein>
    <submittedName>
        <fullName evidence="2">Uncharacterized protein</fullName>
    </submittedName>
</protein>
<dbReference type="Gramene" id="ONIVA03G20180.1">
    <property type="protein sequence ID" value="ONIVA03G20180.1"/>
    <property type="gene ID" value="ONIVA03G20180"/>
</dbReference>
<proteinExistence type="predicted"/>
<feature type="region of interest" description="Disordered" evidence="1">
    <location>
        <begin position="96"/>
        <end position="119"/>
    </location>
</feature>
<keyword evidence="3" id="KW-1185">Reference proteome</keyword>
<evidence type="ECO:0000256" key="1">
    <source>
        <dbReference type="SAM" id="MobiDB-lite"/>
    </source>
</evidence>